<dbReference type="EMBL" id="CP031337">
    <property type="protein sequence ID" value="AXK40551.1"/>
    <property type="molecule type" value="Genomic_DNA"/>
</dbReference>
<evidence type="ECO:0000256" key="3">
    <source>
        <dbReference type="ARBA" id="ARBA00023186"/>
    </source>
</evidence>
<name>A0A345Y9E9_9NEIS</name>
<protein>
    <submittedName>
        <fullName evidence="8">GTP-binding protein</fullName>
    </submittedName>
</protein>
<dbReference type="InterPro" id="IPR003495">
    <property type="entry name" value="CobW/HypB/UreG_nucleotide-bd"/>
</dbReference>
<dbReference type="SMART" id="SM00833">
    <property type="entry name" value="CobW_C"/>
    <property type="match status" value="1"/>
</dbReference>
<reference evidence="8 9" key="1">
    <citation type="submission" date="2018-07" db="EMBL/GenBank/DDBJ databases">
        <title>Crenobacter cavernae sp. nov., isolated from a karst cave.</title>
        <authorList>
            <person name="Zhu H."/>
        </authorList>
    </citation>
    <scope>NUCLEOTIDE SEQUENCE [LARGE SCALE GENOMIC DNA]</scope>
    <source>
        <strain evidence="8 9">K1W11S-77</strain>
    </source>
</reference>
<dbReference type="InterPro" id="IPR027417">
    <property type="entry name" value="P-loop_NTPase"/>
</dbReference>
<dbReference type="PANTHER" id="PTHR13748:SF62">
    <property type="entry name" value="COBW DOMAIN-CONTAINING PROTEIN"/>
    <property type="match status" value="1"/>
</dbReference>
<dbReference type="Pfam" id="PF07683">
    <property type="entry name" value="CobW_C"/>
    <property type="match status" value="1"/>
</dbReference>
<dbReference type="RefSeq" id="WP_115434478.1">
    <property type="nucleotide sequence ID" value="NZ_CP031337.1"/>
</dbReference>
<accession>A0A345Y9E9</accession>
<evidence type="ECO:0000256" key="5">
    <source>
        <dbReference type="ARBA" id="ARBA00045658"/>
    </source>
</evidence>
<dbReference type="InterPro" id="IPR011629">
    <property type="entry name" value="CobW-like_C"/>
</dbReference>
<comment type="function">
    <text evidence="5">Zinc chaperone that directly transfers zinc cofactor to target proteins, thereby activating them. Zinc is transferred from the CXCC motif in the GTPase domain to the zinc binding site in target proteins in a process requiring GTP hydrolysis.</text>
</comment>
<evidence type="ECO:0000313" key="8">
    <source>
        <dbReference type="EMBL" id="AXK40551.1"/>
    </source>
</evidence>
<evidence type="ECO:0000313" key="9">
    <source>
        <dbReference type="Proteomes" id="UP000254537"/>
    </source>
</evidence>
<evidence type="ECO:0000256" key="4">
    <source>
        <dbReference type="ARBA" id="ARBA00034320"/>
    </source>
</evidence>
<dbReference type="OrthoDB" id="9808822at2"/>
<dbReference type="Pfam" id="PF02492">
    <property type="entry name" value="cobW"/>
    <property type="match status" value="1"/>
</dbReference>
<gene>
    <name evidence="8" type="ORF">DWG20_14540</name>
</gene>
<dbReference type="InterPro" id="IPR036627">
    <property type="entry name" value="CobW-likC_sf"/>
</dbReference>
<evidence type="ECO:0000256" key="6">
    <source>
        <dbReference type="ARBA" id="ARBA00049117"/>
    </source>
</evidence>
<dbReference type="SUPFAM" id="SSF52540">
    <property type="entry name" value="P-loop containing nucleoside triphosphate hydrolases"/>
    <property type="match status" value="1"/>
</dbReference>
<evidence type="ECO:0000256" key="1">
    <source>
        <dbReference type="ARBA" id="ARBA00022741"/>
    </source>
</evidence>
<dbReference type="Gene3D" id="3.30.1220.10">
    <property type="entry name" value="CobW-like, C-terminal domain"/>
    <property type="match status" value="1"/>
</dbReference>
<comment type="catalytic activity">
    <reaction evidence="6">
        <text>GTP + H2O = GDP + phosphate + H(+)</text>
        <dbReference type="Rhea" id="RHEA:19669"/>
        <dbReference type="ChEBI" id="CHEBI:15377"/>
        <dbReference type="ChEBI" id="CHEBI:15378"/>
        <dbReference type="ChEBI" id="CHEBI:37565"/>
        <dbReference type="ChEBI" id="CHEBI:43474"/>
        <dbReference type="ChEBI" id="CHEBI:58189"/>
    </reaction>
    <physiologicalReaction direction="left-to-right" evidence="6">
        <dbReference type="Rhea" id="RHEA:19670"/>
    </physiologicalReaction>
</comment>
<organism evidence="8 9">
    <name type="scientific">Crenobacter cavernae</name>
    <dbReference type="NCBI Taxonomy" id="2290923"/>
    <lineage>
        <taxon>Bacteria</taxon>
        <taxon>Pseudomonadati</taxon>
        <taxon>Pseudomonadota</taxon>
        <taxon>Betaproteobacteria</taxon>
        <taxon>Neisseriales</taxon>
        <taxon>Neisseriaceae</taxon>
        <taxon>Crenobacter</taxon>
    </lineage>
</organism>
<dbReference type="GO" id="GO:0000166">
    <property type="term" value="F:nucleotide binding"/>
    <property type="evidence" value="ECO:0007669"/>
    <property type="project" value="UniProtKB-KW"/>
</dbReference>
<dbReference type="CDD" id="cd03112">
    <property type="entry name" value="CobW-like"/>
    <property type="match status" value="1"/>
</dbReference>
<dbReference type="InterPro" id="IPR051316">
    <property type="entry name" value="Zinc-reg_GTPase_activator"/>
</dbReference>
<keyword evidence="3" id="KW-0143">Chaperone</keyword>
<dbReference type="SUPFAM" id="SSF90002">
    <property type="entry name" value="Hypothetical protein YjiA, C-terminal domain"/>
    <property type="match status" value="1"/>
</dbReference>
<dbReference type="Gene3D" id="3.40.50.300">
    <property type="entry name" value="P-loop containing nucleotide triphosphate hydrolases"/>
    <property type="match status" value="1"/>
</dbReference>
<evidence type="ECO:0000256" key="2">
    <source>
        <dbReference type="ARBA" id="ARBA00022801"/>
    </source>
</evidence>
<sequence length="374" mass="40579">MSAPRIPVTVVTGFLGAGKTTLLSNLIRDSKQRRLAILVNEFGEVSIDGALLRVEGERGEVEIHDLSNGLVAYDDDEDFLPTMLALWQRRSLIDHVLIETSGLALPSAVMEQLQGEALAPYFVLDATLAVVDTPLLLAGGFGQPAAPDVTTSAADLPIATLFELQLANADIVVLNKIDALGDEALLAAETRVRQLAPSIRFIELAYQARLDTRLTLGLHLHEPANAAHRHYGPVSNMPGLAMRPLANQGQLDGHSHSGLGAHSHGLATHKHFHEQDPGWQSFMIRSKEAQDSDVLREAIVAIARSEPLLRIKGFAPPRAGGGRLLIQGVRSRIELQHEPDAAPARQAQLVFIGYHPSRPRIVEQLCELTGTAWH</sequence>
<dbReference type="Proteomes" id="UP000254537">
    <property type="component" value="Chromosome"/>
</dbReference>
<comment type="similarity">
    <text evidence="4">Belongs to the SIMIBI class G3E GTPase family. ZNG1 subfamily.</text>
</comment>
<keyword evidence="2" id="KW-0378">Hydrolase</keyword>
<keyword evidence="1" id="KW-0547">Nucleotide-binding</keyword>
<feature type="domain" description="CobW C-terminal" evidence="7">
    <location>
        <begin position="279"/>
        <end position="369"/>
    </location>
</feature>
<dbReference type="AlphaFoldDB" id="A0A345Y9E9"/>
<dbReference type="PANTHER" id="PTHR13748">
    <property type="entry name" value="COBW-RELATED"/>
    <property type="match status" value="1"/>
</dbReference>
<dbReference type="KEGG" id="ccah:DWG20_14540"/>
<dbReference type="GO" id="GO:0016787">
    <property type="term" value="F:hydrolase activity"/>
    <property type="evidence" value="ECO:0007669"/>
    <property type="project" value="UniProtKB-KW"/>
</dbReference>
<proteinExistence type="inferred from homology"/>
<dbReference type="GO" id="GO:0005737">
    <property type="term" value="C:cytoplasm"/>
    <property type="evidence" value="ECO:0007669"/>
    <property type="project" value="TreeGrafter"/>
</dbReference>
<evidence type="ECO:0000259" key="7">
    <source>
        <dbReference type="SMART" id="SM00833"/>
    </source>
</evidence>